<organism evidence="1 2">
    <name type="scientific">Caulobacter hibisci</name>
    <dbReference type="NCBI Taxonomy" id="2035993"/>
    <lineage>
        <taxon>Bacteria</taxon>
        <taxon>Pseudomonadati</taxon>
        <taxon>Pseudomonadota</taxon>
        <taxon>Alphaproteobacteria</taxon>
        <taxon>Caulobacterales</taxon>
        <taxon>Caulobacteraceae</taxon>
        <taxon>Caulobacter</taxon>
    </lineage>
</organism>
<accession>A0ABS0SRI8</accession>
<protein>
    <submittedName>
        <fullName evidence="1">Uncharacterized protein</fullName>
    </submittedName>
</protein>
<dbReference type="EMBL" id="JADWOX010000001">
    <property type="protein sequence ID" value="MBI1682159.1"/>
    <property type="molecule type" value="Genomic_DNA"/>
</dbReference>
<name>A0ABS0SRI8_9CAUL</name>
<proteinExistence type="predicted"/>
<dbReference type="Proteomes" id="UP000639859">
    <property type="component" value="Unassembled WGS sequence"/>
</dbReference>
<gene>
    <name evidence="1" type="ORF">I4Q42_00580</name>
</gene>
<evidence type="ECO:0000313" key="1">
    <source>
        <dbReference type="EMBL" id="MBI1682159.1"/>
    </source>
</evidence>
<sequence length="196" mass="20513">MGKLRHIIGRAATDTTLRRRFVHAGLAILAVALVASPAAAQIAPGPTPVEFGRPIGYTAAIELRLPRGSEGYGTFPCTAGGGTCTAAFASWATVPDKAQAAEILALAGRKEGVTETSCRVGPKGDLVRCRHKGVLDKGVRAAVDRGLALLRVPETLQDLPTKDGLVSISWDWRELTQGLWMNPGPTASPPPVDSGN</sequence>
<dbReference type="RefSeq" id="WP_198574131.1">
    <property type="nucleotide sequence ID" value="NZ_JADWOX010000001.1"/>
</dbReference>
<reference evidence="1 2" key="1">
    <citation type="submission" date="2020-11" db="EMBL/GenBank/DDBJ databases">
        <title>genome sequence of strain KACC 18849.</title>
        <authorList>
            <person name="Gao J."/>
            <person name="Zhang X."/>
        </authorList>
    </citation>
    <scope>NUCLEOTIDE SEQUENCE [LARGE SCALE GENOMIC DNA]</scope>
    <source>
        <strain evidence="1 2">KACC 18849</strain>
    </source>
</reference>
<evidence type="ECO:0000313" key="2">
    <source>
        <dbReference type="Proteomes" id="UP000639859"/>
    </source>
</evidence>
<keyword evidence="2" id="KW-1185">Reference proteome</keyword>
<comment type="caution">
    <text evidence="1">The sequence shown here is derived from an EMBL/GenBank/DDBJ whole genome shotgun (WGS) entry which is preliminary data.</text>
</comment>